<name>A0AC34R804_9BILA</name>
<proteinExistence type="predicted"/>
<dbReference type="WBParaSite" id="JU765_v2.g419.t1">
    <property type="protein sequence ID" value="JU765_v2.g419.t1"/>
    <property type="gene ID" value="JU765_v2.g419"/>
</dbReference>
<dbReference type="Proteomes" id="UP000887576">
    <property type="component" value="Unplaced"/>
</dbReference>
<reference evidence="2" key="1">
    <citation type="submission" date="2022-11" db="UniProtKB">
        <authorList>
            <consortium name="WormBaseParasite"/>
        </authorList>
    </citation>
    <scope>IDENTIFICATION</scope>
</reference>
<organism evidence="1 2">
    <name type="scientific">Panagrolaimus sp. JU765</name>
    <dbReference type="NCBI Taxonomy" id="591449"/>
    <lineage>
        <taxon>Eukaryota</taxon>
        <taxon>Metazoa</taxon>
        <taxon>Ecdysozoa</taxon>
        <taxon>Nematoda</taxon>
        <taxon>Chromadorea</taxon>
        <taxon>Rhabditida</taxon>
        <taxon>Tylenchina</taxon>
        <taxon>Panagrolaimomorpha</taxon>
        <taxon>Panagrolaimoidea</taxon>
        <taxon>Panagrolaimidae</taxon>
        <taxon>Panagrolaimus</taxon>
    </lineage>
</organism>
<accession>A0AC34R804</accession>
<sequence>MGGDRYFNFSAESVLSKQVYKVTDFQQRLESYDFHYINNFNVFDQEDHEALYKNIKHWLKGPPTPIQGVLIGTLMVDPKHLVIETPKRSGYTTGLALTLLGMTMDEMQFWDYRKKSPIAIVFCTKDELDRNLKVFQRYAFRTRVEVHTDGSPDILLTTVERWNQVKKLEMNRLKIVAFEDKGIMTKRNPDDEMPSFHDVMIDLVCFFDDDDSLFLGQKQKSDQDFFITALERRAPCLAQPLLDQYSAQLFVHCCFRGAVNRFFLIFFDLAKFSYALPRSRRRSSSVEKEIEFKENRLEFLLRIVENIKTSWLFLAAHIFLWFALVNVFLWFYITASQIVSGIFALLWFIAAFPMYYKIFKTQEKIDDVKDEIAYLRWQNHRSLHLIVTKSKSVQTEVQKVDEYAKIVKTPKVLPAPPVPAHHPRPKHLPVIIHVPQNSSVDGLASIPEEV</sequence>
<protein>
    <submittedName>
        <fullName evidence="2">Uncharacterized protein</fullName>
    </submittedName>
</protein>
<evidence type="ECO:0000313" key="2">
    <source>
        <dbReference type="WBParaSite" id="JU765_v2.g419.t1"/>
    </source>
</evidence>
<evidence type="ECO:0000313" key="1">
    <source>
        <dbReference type="Proteomes" id="UP000887576"/>
    </source>
</evidence>